<dbReference type="EMBL" id="LK050962">
    <property type="protein sequence ID" value="CDY72427.1"/>
    <property type="molecule type" value="Genomic_DNA"/>
</dbReference>
<accession>A0A078K3G0</accession>
<reference evidence="1" key="2">
    <citation type="submission" date="2014-06" db="EMBL/GenBank/DDBJ databases">
        <authorList>
            <person name="Genoscope - CEA"/>
        </authorList>
    </citation>
    <scope>NUCLEOTIDE SEQUENCE</scope>
</reference>
<organism evidence="1">
    <name type="scientific">Brassica napus</name>
    <name type="common">Rape</name>
    <dbReference type="NCBI Taxonomy" id="3708"/>
    <lineage>
        <taxon>Eukaryota</taxon>
        <taxon>Viridiplantae</taxon>
        <taxon>Streptophyta</taxon>
        <taxon>Embryophyta</taxon>
        <taxon>Tracheophyta</taxon>
        <taxon>Spermatophyta</taxon>
        <taxon>Magnoliopsida</taxon>
        <taxon>eudicotyledons</taxon>
        <taxon>Gunneridae</taxon>
        <taxon>Pentapetalae</taxon>
        <taxon>rosids</taxon>
        <taxon>malvids</taxon>
        <taxon>Brassicales</taxon>
        <taxon>Brassicaceae</taxon>
        <taxon>Brassiceae</taxon>
        <taxon>Brassica</taxon>
    </lineage>
</organism>
<gene>
    <name evidence="1" type="primary">BnaCnng77560D</name>
    <name evidence="1" type="ORF">GSBRNA2T00028578001</name>
</gene>
<dbReference type="Gramene" id="CDY72427">
    <property type="protein sequence ID" value="CDY72427"/>
    <property type="gene ID" value="GSBRNA2T00028578001"/>
</dbReference>
<name>A0A078K3G0_BRANA</name>
<dbReference type="PaxDb" id="3708-A0A078K3G0"/>
<evidence type="ECO:0000313" key="1">
    <source>
        <dbReference type="EMBL" id="CDY72427.1"/>
    </source>
</evidence>
<dbReference type="AlphaFoldDB" id="A0A078K3G0"/>
<protein>
    <submittedName>
        <fullName evidence="1">BnaCnng77560D protein</fullName>
    </submittedName>
</protein>
<reference evidence="1" key="1">
    <citation type="journal article" date="2014" name="Science">
        <title>Plant genetics. Early allopolyploid evolution in the post-Neolithic Brassica napus oilseed genome.</title>
        <authorList>
            <person name="Chalhoub B."/>
            <person name="Denoeud F."/>
            <person name="Liu S."/>
            <person name="Parkin I.A."/>
            <person name="Tang H."/>
            <person name="Wang X."/>
            <person name="Chiquet J."/>
            <person name="Belcram H."/>
            <person name="Tong C."/>
            <person name="Samans B."/>
            <person name="Correa M."/>
            <person name="Da Silva C."/>
            <person name="Just J."/>
            <person name="Falentin C."/>
            <person name="Koh C.S."/>
            <person name="Le Clainche I."/>
            <person name="Bernard M."/>
            <person name="Bento P."/>
            <person name="Noel B."/>
            <person name="Labadie K."/>
            <person name="Alberti A."/>
            <person name="Charles M."/>
            <person name="Arnaud D."/>
            <person name="Guo H."/>
            <person name="Daviaud C."/>
            <person name="Alamery S."/>
            <person name="Jabbari K."/>
            <person name="Zhao M."/>
            <person name="Edger P.P."/>
            <person name="Chelaifa H."/>
            <person name="Tack D."/>
            <person name="Lassalle G."/>
            <person name="Mestiri I."/>
            <person name="Schnel N."/>
            <person name="Le Paslier M.C."/>
            <person name="Fan G."/>
            <person name="Renault V."/>
            <person name="Bayer P.E."/>
            <person name="Golicz A.A."/>
            <person name="Manoli S."/>
            <person name="Lee T.H."/>
            <person name="Thi V.H."/>
            <person name="Chalabi S."/>
            <person name="Hu Q."/>
            <person name="Fan C."/>
            <person name="Tollenaere R."/>
            <person name="Lu Y."/>
            <person name="Battail C."/>
            <person name="Shen J."/>
            <person name="Sidebottom C.H."/>
            <person name="Wang X."/>
            <person name="Canaguier A."/>
            <person name="Chauveau A."/>
            <person name="Berard A."/>
            <person name="Deniot G."/>
            <person name="Guan M."/>
            <person name="Liu Z."/>
            <person name="Sun F."/>
            <person name="Lim Y.P."/>
            <person name="Lyons E."/>
            <person name="Town C.D."/>
            <person name="Bancroft I."/>
            <person name="Wang X."/>
            <person name="Meng J."/>
            <person name="Ma J."/>
            <person name="Pires J.C."/>
            <person name="King G.J."/>
            <person name="Brunel D."/>
            <person name="Delourme R."/>
            <person name="Renard M."/>
            <person name="Aury J.M."/>
            <person name="Adams K.L."/>
            <person name="Batley J."/>
            <person name="Snowdon R.J."/>
            <person name="Tost J."/>
            <person name="Edwards D."/>
            <person name="Zhou Y."/>
            <person name="Hua W."/>
            <person name="Sharpe A.G."/>
            <person name="Paterson A.H."/>
            <person name="Guan C."/>
            <person name="Wincker P."/>
        </authorList>
    </citation>
    <scope>NUCLEOTIDE SEQUENCE [LARGE SCALE GENOMIC DNA]</scope>
</reference>
<proteinExistence type="predicted"/>
<sequence length="25" mass="3110">MNNYRIKDPTPFGKQFMVEQFNKEF</sequence>